<dbReference type="InterPro" id="IPR041539">
    <property type="entry name" value="CxC5"/>
</dbReference>
<feature type="domain" description="CxC6 like cysteine cluster associated with KDZ" evidence="2">
    <location>
        <begin position="304"/>
        <end position="347"/>
    </location>
</feature>
<protein>
    <submittedName>
        <fullName evidence="3">Unplaced genomic scaffold scaffold_2266, whole genome shotgun sequence</fullName>
    </submittedName>
</protein>
<dbReference type="OrthoDB" id="2639189at2759"/>
<feature type="domain" description="CxC5 like cysteine cluster associated with KDZ" evidence="1">
    <location>
        <begin position="152"/>
        <end position="217"/>
    </location>
</feature>
<evidence type="ECO:0000313" key="3">
    <source>
        <dbReference type="EMBL" id="KIK77196.1"/>
    </source>
</evidence>
<organism evidence="3 4">
    <name type="scientific">Paxillus rubicundulus Ve08.2h10</name>
    <dbReference type="NCBI Taxonomy" id="930991"/>
    <lineage>
        <taxon>Eukaryota</taxon>
        <taxon>Fungi</taxon>
        <taxon>Dikarya</taxon>
        <taxon>Basidiomycota</taxon>
        <taxon>Agaricomycotina</taxon>
        <taxon>Agaricomycetes</taxon>
        <taxon>Agaricomycetidae</taxon>
        <taxon>Boletales</taxon>
        <taxon>Paxilineae</taxon>
        <taxon>Paxillaceae</taxon>
        <taxon>Paxillus</taxon>
    </lineage>
</organism>
<dbReference type="Pfam" id="PF18718">
    <property type="entry name" value="CxC5"/>
    <property type="match status" value="1"/>
</dbReference>
<evidence type="ECO:0000259" key="1">
    <source>
        <dbReference type="Pfam" id="PF18718"/>
    </source>
</evidence>
<accession>A0A0D0D0W1</accession>
<dbReference type="InParanoid" id="A0A0D0D0W1"/>
<gene>
    <name evidence="3" type="ORF">PAXRUDRAFT_36823</name>
</gene>
<dbReference type="Pfam" id="PF18721">
    <property type="entry name" value="CxC6"/>
    <property type="match status" value="1"/>
</dbReference>
<name>A0A0D0D0W1_9AGAM</name>
<dbReference type="HOGENOM" id="CLU_004966_4_0_1"/>
<evidence type="ECO:0000313" key="4">
    <source>
        <dbReference type="Proteomes" id="UP000054538"/>
    </source>
</evidence>
<reference evidence="4" key="2">
    <citation type="submission" date="2015-01" db="EMBL/GenBank/DDBJ databases">
        <title>Evolutionary Origins and Diversification of the Mycorrhizal Mutualists.</title>
        <authorList>
            <consortium name="DOE Joint Genome Institute"/>
            <consortium name="Mycorrhizal Genomics Consortium"/>
            <person name="Kohler A."/>
            <person name="Kuo A."/>
            <person name="Nagy L.G."/>
            <person name="Floudas D."/>
            <person name="Copeland A."/>
            <person name="Barry K.W."/>
            <person name="Cichocki N."/>
            <person name="Veneault-Fourrey C."/>
            <person name="LaButti K."/>
            <person name="Lindquist E.A."/>
            <person name="Lipzen A."/>
            <person name="Lundell T."/>
            <person name="Morin E."/>
            <person name="Murat C."/>
            <person name="Riley R."/>
            <person name="Ohm R."/>
            <person name="Sun H."/>
            <person name="Tunlid A."/>
            <person name="Henrissat B."/>
            <person name="Grigoriev I.V."/>
            <person name="Hibbett D.S."/>
            <person name="Martin F."/>
        </authorList>
    </citation>
    <scope>NUCLEOTIDE SEQUENCE [LARGE SCALE GENOMIC DNA]</scope>
    <source>
        <strain evidence="4">Ve08.2h10</strain>
    </source>
</reference>
<dbReference type="EMBL" id="KN827088">
    <property type="protein sequence ID" value="KIK77196.1"/>
    <property type="molecule type" value="Genomic_DNA"/>
</dbReference>
<dbReference type="InterPro" id="IPR040898">
    <property type="entry name" value="CxC6"/>
</dbReference>
<keyword evidence="4" id="KW-1185">Reference proteome</keyword>
<dbReference type="Proteomes" id="UP000054538">
    <property type="component" value="Unassembled WGS sequence"/>
</dbReference>
<dbReference type="AlphaFoldDB" id="A0A0D0D0W1"/>
<evidence type="ECO:0000259" key="2">
    <source>
        <dbReference type="Pfam" id="PF18721"/>
    </source>
</evidence>
<reference evidence="3 4" key="1">
    <citation type="submission" date="2014-04" db="EMBL/GenBank/DDBJ databases">
        <authorList>
            <consortium name="DOE Joint Genome Institute"/>
            <person name="Kuo A."/>
            <person name="Kohler A."/>
            <person name="Jargeat P."/>
            <person name="Nagy L.G."/>
            <person name="Floudas D."/>
            <person name="Copeland A."/>
            <person name="Barry K.W."/>
            <person name="Cichocki N."/>
            <person name="Veneault-Fourrey C."/>
            <person name="LaButti K."/>
            <person name="Lindquist E.A."/>
            <person name="Lipzen A."/>
            <person name="Lundell T."/>
            <person name="Morin E."/>
            <person name="Murat C."/>
            <person name="Sun H."/>
            <person name="Tunlid A."/>
            <person name="Henrissat B."/>
            <person name="Grigoriev I.V."/>
            <person name="Hibbett D.S."/>
            <person name="Martin F."/>
            <person name="Nordberg H.P."/>
            <person name="Cantor M.N."/>
            <person name="Hua S.X."/>
        </authorList>
    </citation>
    <scope>NUCLEOTIDE SEQUENCE [LARGE SCALE GENOMIC DNA]</scope>
    <source>
        <strain evidence="3 4">Ve08.2h10</strain>
    </source>
</reference>
<proteinExistence type="predicted"/>
<dbReference type="STRING" id="930991.A0A0D0D0W1"/>
<sequence length="586" mass="66072">MLLVMLVNALDNPVLQSLMISQLVMFLLISSNLKHYIQLVQPASHHSSTVPFHLPYFITSFLSEATGMPTKSVSACWRLLKEVVWMTPPEDGCGQEIAEVFKTFGWQHNLTKSLASETSKCVVMVLPALVTLYPLTNTCENIDCPQTTELREPAWAMHLHCPDCHHNYNDNFYICDGQRTYYPGLPTYLQVSEHHFVKCRLAEICSGTNCARIFMESFVQGSETVFLEWPFVLTLMTEHVWDAFILLALLCDCDTHSLLLVIPHEEMQECNECIVYHGQPEIAHCCDSGMCVYEEEDSEGSSILHNQHHFCKSHNHLHDVCAVNACKHLGVEGGKTCGLPTHRTMEALSITKGKSAFSLHEHLQQHYITPPNDTVGDTSAPAPDHIDNLEENDEWFMLGPDGIKHHYQQNEGCVGVPDDITEEETCSTKSNEGNCKLKVQFGQQQTLIRPCGVIIACAMFFGVEAVSNILEFVKKVFLVPNAPKPEHFIYNTAHDHKMTHDYFQKNCNPVDYPELMNNNGTGWWFNTSIAEQINVWLGSYHAICREMLLVKFNFFLGEMILKNVTTITNIKAKGLQPGHAPALSLS</sequence>